<feature type="binding site" description="in site B" evidence="4">
    <location>
        <begin position="132"/>
        <end position="135"/>
    </location>
    <ligand>
        <name>substrate</name>
    </ligand>
</feature>
<keyword evidence="8" id="KW-1185">Reference proteome</keyword>
<dbReference type="EC" id="4.2.1.2" evidence="4"/>
<evidence type="ECO:0000259" key="5">
    <source>
        <dbReference type="Pfam" id="PF00206"/>
    </source>
</evidence>
<dbReference type="GO" id="GO:0006099">
    <property type="term" value="P:tricarboxylic acid cycle"/>
    <property type="evidence" value="ECO:0007669"/>
    <property type="project" value="UniProtKB-UniRule"/>
</dbReference>
<dbReference type="InterPro" id="IPR022761">
    <property type="entry name" value="Fumarate_lyase_N"/>
</dbReference>
<feature type="binding site" evidence="4">
    <location>
        <begin position="142"/>
        <end position="144"/>
    </location>
    <ligand>
        <name>substrate</name>
    </ligand>
</feature>
<dbReference type="PRINTS" id="PR00149">
    <property type="entry name" value="FUMRATELYASE"/>
</dbReference>
<dbReference type="GO" id="GO:0006108">
    <property type="term" value="P:malate metabolic process"/>
    <property type="evidence" value="ECO:0007669"/>
    <property type="project" value="TreeGrafter"/>
</dbReference>
<keyword evidence="4" id="KW-0963">Cytoplasm</keyword>
<dbReference type="InterPro" id="IPR005677">
    <property type="entry name" value="Fum_hydII"/>
</dbReference>
<dbReference type="GO" id="GO:0004333">
    <property type="term" value="F:fumarate hydratase activity"/>
    <property type="evidence" value="ECO:0007669"/>
    <property type="project" value="UniProtKB-UniRule"/>
</dbReference>
<evidence type="ECO:0000256" key="1">
    <source>
        <dbReference type="ARBA" id="ARBA00009084"/>
    </source>
</evidence>
<comment type="pathway">
    <text evidence="4">Carbohydrate metabolism; tricarboxylic acid cycle; (S)-malate from fumarate: step 1/1.</text>
</comment>
<dbReference type="FunFam" id="1.10.40.30:FF:000002">
    <property type="entry name" value="Fumarate hydratase class II"/>
    <property type="match status" value="1"/>
</dbReference>
<dbReference type="EMBL" id="FOSQ01000002">
    <property type="protein sequence ID" value="SFK42913.1"/>
    <property type="molecule type" value="Genomic_DNA"/>
</dbReference>
<evidence type="ECO:0000256" key="3">
    <source>
        <dbReference type="ARBA" id="ARBA00023239"/>
    </source>
</evidence>
<dbReference type="Gene3D" id="1.10.275.10">
    <property type="entry name" value="Fumarase/aspartase (N-terminal domain)"/>
    <property type="match status" value="1"/>
</dbReference>
<feature type="active site" evidence="4">
    <location>
        <position position="321"/>
    </location>
</feature>
<name>A0A1I3ZFT8_9PROT</name>
<dbReference type="Gene3D" id="1.10.40.30">
    <property type="entry name" value="Fumarase/aspartase (C-terminal domain)"/>
    <property type="match status" value="1"/>
</dbReference>
<dbReference type="FunFam" id="1.20.200.10:FF:000001">
    <property type="entry name" value="Fumarate hydratase, mitochondrial"/>
    <property type="match status" value="1"/>
</dbReference>
<reference evidence="7 8" key="1">
    <citation type="submission" date="2016-10" db="EMBL/GenBank/DDBJ databases">
        <authorList>
            <person name="de Groot N.N."/>
        </authorList>
    </citation>
    <scope>NUCLEOTIDE SEQUENCE [LARGE SCALE GENOMIC DNA]</scope>
    <source>
        <strain evidence="7 8">DSM 19981</strain>
    </source>
</reference>
<sequence length="473" mass="49840">MTDTPATRTETDSLGTIDIPADRLWGPQTERARRLFRIGTERFPAVLIRAVGLQKQAAAEANARLGELPADIAAAIAQAAAEVAEGRHDAEFPLPVWQTGSGTQTNMNANEVIANLANQALGQPLGSRRPVHPNDHVNRGQSSNDSFPTVMHVAAAEAVARRLIPALGVLLASLSRRARDWQAIVKIGRTHMMDAVPVTLGQEAAAWARQVELGIARLGDALPRLMELAQGGTAAGTGLNRHPDFPRVFAEIIAARTGLPFRPSPNPFEGMGAHDALVELSGAMNTIAVSLTKIGNDVRLLGSGPRAGFSELVIPADGLSSSIMPGKTNPTQSEALTMVAAQVMGNHVAVTIGAAQGHLELNVFKPVIIHNVLQSAALLADAAESFAANMMDKLEPNHARIADNLAKSLMLVTALNPRIGYDKAVAIAKLALAEDITLKAAAARLGHVSEADFDRWVVPADMLRPGTTLDGGG</sequence>
<proteinExistence type="inferred from homology"/>
<keyword evidence="2 4" id="KW-0816">Tricarboxylic acid cycle</keyword>
<dbReference type="Gene3D" id="1.20.200.10">
    <property type="entry name" value="Fumarase/aspartase (Central domain)"/>
    <property type="match status" value="1"/>
</dbReference>
<organism evidence="7 8">
    <name type="scientific">Falsiroseomonas stagni DSM 19981</name>
    <dbReference type="NCBI Taxonomy" id="1123062"/>
    <lineage>
        <taxon>Bacteria</taxon>
        <taxon>Pseudomonadati</taxon>
        <taxon>Pseudomonadota</taxon>
        <taxon>Alphaproteobacteria</taxon>
        <taxon>Acetobacterales</taxon>
        <taxon>Roseomonadaceae</taxon>
        <taxon>Falsiroseomonas</taxon>
    </lineage>
</organism>
<dbReference type="InterPro" id="IPR018951">
    <property type="entry name" value="Fumarase_C_C"/>
</dbReference>
<evidence type="ECO:0000313" key="8">
    <source>
        <dbReference type="Proteomes" id="UP000199473"/>
    </source>
</evidence>
<dbReference type="Pfam" id="PF10415">
    <property type="entry name" value="FumaraseC_C"/>
    <property type="match status" value="1"/>
</dbReference>
<evidence type="ECO:0000313" key="7">
    <source>
        <dbReference type="EMBL" id="SFK42913.1"/>
    </source>
</evidence>
<feature type="binding site" evidence="4">
    <location>
        <position position="190"/>
    </location>
    <ligand>
        <name>substrate</name>
    </ligand>
</feature>
<feature type="active site" description="Proton donor/acceptor" evidence="4">
    <location>
        <position position="191"/>
    </location>
</feature>
<dbReference type="FunFam" id="1.10.275.10:FF:000001">
    <property type="entry name" value="Fumarate hydratase, mitochondrial"/>
    <property type="match status" value="1"/>
</dbReference>
<comment type="catalytic activity">
    <reaction evidence="4">
        <text>(S)-malate = fumarate + H2O</text>
        <dbReference type="Rhea" id="RHEA:12460"/>
        <dbReference type="ChEBI" id="CHEBI:15377"/>
        <dbReference type="ChEBI" id="CHEBI:15589"/>
        <dbReference type="ChEBI" id="CHEBI:29806"/>
        <dbReference type="EC" id="4.2.1.2"/>
    </reaction>
</comment>
<dbReference type="OrthoDB" id="9802809at2"/>
<evidence type="ECO:0000256" key="2">
    <source>
        <dbReference type="ARBA" id="ARBA00022532"/>
    </source>
</evidence>
<protein>
    <recommendedName>
        <fullName evidence="4">Fumarate hydratase class II</fullName>
        <shortName evidence="4">Fumarase C</shortName>
        <ecNumber evidence="4">4.2.1.2</ecNumber>
    </recommendedName>
    <alternativeName>
        <fullName evidence="4">Aerobic fumarase</fullName>
    </alternativeName>
    <alternativeName>
        <fullName evidence="4">Iron-independent fumarase</fullName>
    </alternativeName>
</protein>
<feature type="binding site" evidence="4">
    <location>
        <position position="322"/>
    </location>
    <ligand>
        <name>substrate</name>
    </ligand>
</feature>
<dbReference type="InterPro" id="IPR008948">
    <property type="entry name" value="L-Aspartase-like"/>
</dbReference>
<dbReference type="STRING" id="1123062.SAMN02745775_102481"/>
<dbReference type="Proteomes" id="UP000199473">
    <property type="component" value="Unassembled WGS sequence"/>
</dbReference>
<dbReference type="GO" id="GO:0006106">
    <property type="term" value="P:fumarate metabolic process"/>
    <property type="evidence" value="ECO:0007669"/>
    <property type="project" value="InterPro"/>
</dbReference>
<dbReference type="RefSeq" id="WP_092958594.1">
    <property type="nucleotide sequence ID" value="NZ_FOSQ01000002.1"/>
</dbReference>
<comment type="subcellular location">
    <subcellularLocation>
        <location evidence="4">Cytoplasm</location>
    </subcellularLocation>
</comment>
<dbReference type="PANTHER" id="PTHR11444">
    <property type="entry name" value="ASPARTATEAMMONIA/ARGININOSUCCINATE/ADENYLOSUCCINATE LYASE"/>
    <property type="match status" value="1"/>
</dbReference>
<feature type="domain" description="Fumarase C C-terminal" evidence="6">
    <location>
        <begin position="411"/>
        <end position="463"/>
    </location>
</feature>
<feature type="site" description="Important for catalytic activity" evidence="4">
    <location>
        <position position="334"/>
    </location>
</feature>
<dbReference type="GO" id="GO:0005737">
    <property type="term" value="C:cytoplasm"/>
    <property type="evidence" value="ECO:0007669"/>
    <property type="project" value="UniProtKB-SubCell"/>
</dbReference>
<comment type="function">
    <text evidence="4">Involved in the TCA cycle. Catalyzes the stereospecific interconversion of fumarate to L-malate.</text>
</comment>
<evidence type="ECO:0000256" key="4">
    <source>
        <dbReference type="HAMAP-Rule" id="MF_00743"/>
    </source>
</evidence>
<feature type="binding site" evidence="4">
    <location>
        <begin position="101"/>
        <end position="103"/>
    </location>
    <ligand>
        <name>substrate</name>
    </ligand>
</feature>
<dbReference type="HAMAP" id="MF_00743">
    <property type="entry name" value="FumaraseC"/>
    <property type="match status" value="1"/>
</dbReference>
<gene>
    <name evidence="4" type="primary">fumC</name>
    <name evidence="7" type="ORF">SAMN02745775_102481</name>
</gene>
<feature type="binding site" evidence="4">
    <location>
        <begin position="327"/>
        <end position="329"/>
    </location>
    <ligand>
        <name>substrate</name>
    </ligand>
</feature>
<dbReference type="SUPFAM" id="SSF48557">
    <property type="entry name" value="L-aspartase-like"/>
    <property type="match status" value="1"/>
</dbReference>
<dbReference type="CDD" id="cd01362">
    <property type="entry name" value="Fumarase_classII"/>
    <property type="match status" value="1"/>
</dbReference>
<comment type="subunit">
    <text evidence="4">Homotetramer.</text>
</comment>
<dbReference type="Pfam" id="PF00206">
    <property type="entry name" value="Lyase_1"/>
    <property type="match status" value="1"/>
</dbReference>
<dbReference type="AlphaFoldDB" id="A0A1I3ZFT8"/>
<comment type="miscellaneous">
    <text evidence="4">There are 2 substrate-binding sites: the catalytic A site, and the non-catalytic B site that may play a role in the transfer of substrate or product between the active site and the solvent. Alternatively, the B site may bind allosteric effectors.</text>
</comment>
<dbReference type="InterPro" id="IPR000362">
    <property type="entry name" value="Fumarate_lyase_fam"/>
</dbReference>
<accession>A0A1I3ZFT8</accession>
<evidence type="ECO:0000259" key="6">
    <source>
        <dbReference type="Pfam" id="PF10415"/>
    </source>
</evidence>
<dbReference type="InterPro" id="IPR024083">
    <property type="entry name" value="Fumarase/histidase_N"/>
</dbReference>
<comment type="similarity">
    <text evidence="1 4">Belongs to the class-II fumarase/aspartase family. Fumarase subfamily.</text>
</comment>
<dbReference type="UniPathway" id="UPA00223">
    <property type="reaction ID" value="UER01007"/>
</dbReference>
<keyword evidence="3 4" id="KW-0456">Lyase</keyword>
<dbReference type="PANTHER" id="PTHR11444:SF1">
    <property type="entry name" value="FUMARATE HYDRATASE, MITOCHONDRIAL"/>
    <property type="match status" value="1"/>
</dbReference>
<feature type="domain" description="Fumarate lyase N-terminal" evidence="5">
    <location>
        <begin position="15"/>
        <end position="345"/>
    </location>
</feature>